<accession>A0A382D4Z9</accession>
<sequence>MKMKKSILSIVLVFLLTSCMESAAVLSGPTLALVKTTNDVQSSFALGASYG</sequence>
<feature type="non-terminal residue" evidence="1">
    <location>
        <position position="51"/>
    </location>
</feature>
<proteinExistence type="predicted"/>
<evidence type="ECO:0000313" key="1">
    <source>
        <dbReference type="EMBL" id="SVB32687.1"/>
    </source>
</evidence>
<reference evidence="1" key="1">
    <citation type="submission" date="2018-05" db="EMBL/GenBank/DDBJ databases">
        <authorList>
            <person name="Lanie J.A."/>
            <person name="Ng W.-L."/>
            <person name="Kazmierczak K.M."/>
            <person name="Andrzejewski T.M."/>
            <person name="Davidsen T.M."/>
            <person name="Wayne K.J."/>
            <person name="Tettelin H."/>
            <person name="Glass J.I."/>
            <person name="Rusch D."/>
            <person name="Podicherti R."/>
            <person name="Tsui H.-C.T."/>
            <person name="Winkler M.E."/>
        </authorList>
    </citation>
    <scope>NUCLEOTIDE SEQUENCE</scope>
</reference>
<gene>
    <name evidence="1" type="ORF">METZ01_LOCUS185541</name>
</gene>
<organism evidence="1">
    <name type="scientific">marine metagenome</name>
    <dbReference type="NCBI Taxonomy" id="408172"/>
    <lineage>
        <taxon>unclassified sequences</taxon>
        <taxon>metagenomes</taxon>
        <taxon>ecological metagenomes</taxon>
    </lineage>
</organism>
<name>A0A382D4Z9_9ZZZZ</name>
<protein>
    <submittedName>
        <fullName evidence="1">Uncharacterized protein</fullName>
    </submittedName>
</protein>
<dbReference type="EMBL" id="UINC01037344">
    <property type="protein sequence ID" value="SVB32687.1"/>
    <property type="molecule type" value="Genomic_DNA"/>
</dbReference>
<dbReference type="PROSITE" id="PS51257">
    <property type="entry name" value="PROKAR_LIPOPROTEIN"/>
    <property type="match status" value="1"/>
</dbReference>
<dbReference type="AlphaFoldDB" id="A0A382D4Z9"/>